<keyword evidence="2 3" id="KW-0813">Transport</keyword>
<proteinExistence type="inferred from homology"/>
<dbReference type="InterPro" id="IPR004140">
    <property type="entry name" value="Exo70"/>
</dbReference>
<dbReference type="EMBL" id="DUZY01000004">
    <property type="protein sequence ID" value="DAD35121.1"/>
    <property type="molecule type" value="Genomic_DNA"/>
</dbReference>
<accession>A0A822YU93</accession>
<dbReference type="SUPFAM" id="SSF74788">
    <property type="entry name" value="Cullin repeat-like"/>
    <property type="match status" value="1"/>
</dbReference>
<dbReference type="AlphaFoldDB" id="A0A822YU93"/>
<dbReference type="PANTHER" id="PTHR12542">
    <property type="entry name" value="EXOCYST COMPLEX PROTEIN EXO70"/>
    <property type="match status" value="1"/>
</dbReference>
<dbReference type="GO" id="GO:0005546">
    <property type="term" value="F:phosphatidylinositol-4,5-bisphosphate binding"/>
    <property type="evidence" value="ECO:0007669"/>
    <property type="project" value="InterPro"/>
</dbReference>
<evidence type="ECO:0000313" key="5">
    <source>
        <dbReference type="EMBL" id="DAD35121.1"/>
    </source>
</evidence>
<dbReference type="GO" id="GO:0006887">
    <property type="term" value="P:exocytosis"/>
    <property type="evidence" value="ECO:0007669"/>
    <property type="project" value="UniProtKB-KW"/>
</dbReference>
<evidence type="ECO:0000259" key="4">
    <source>
        <dbReference type="Pfam" id="PF03081"/>
    </source>
</evidence>
<dbReference type="InterPro" id="IPR016159">
    <property type="entry name" value="Cullin_repeat-like_dom_sf"/>
</dbReference>
<reference evidence="5 6" key="1">
    <citation type="journal article" date="2020" name="Mol. Biol. Evol.">
        <title>Distinct Expression and Methylation Patterns for Genes with Different Fates following a Single Whole-Genome Duplication in Flowering Plants.</title>
        <authorList>
            <person name="Shi T."/>
            <person name="Rahmani R.S."/>
            <person name="Gugger P.F."/>
            <person name="Wang M."/>
            <person name="Li H."/>
            <person name="Zhang Y."/>
            <person name="Li Z."/>
            <person name="Wang Q."/>
            <person name="Van de Peer Y."/>
            <person name="Marchal K."/>
            <person name="Chen J."/>
        </authorList>
    </citation>
    <scope>NUCLEOTIDE SEQUENCE [LARGE SCALE GENOMIC DNA]</scope>
    <source>
        <tissue evidence="5">Leaf</tissue>
    </source>
</reference>
<gene>
    <name evidence="5" type="ORF">HUJ06_005761</name>
</gene>
<organism evidence="5 6">
    <name type="scientific">Nelumbo nucifera</name>
    <name type="common">Sacred lotus</name>
    <dbReference type="NCBI Taxonomy" id="4432"/>
    <lineage>
        <taxon>Eukaryota</taxon>
        <taxon>Viridiplantae</taxon>
        <taxon>Streptophyta</taxon>
        <taxon>Embryophyta</taxon>
        <taxon>Tracheophyta</taxon>
        <taxon>Spermatophyta</taxon>
        <taxon>Magnoliopsida</taxon>
        <taxon>Proteales</taxon>
        <taxon>Nelumbonaceae</taxon>
        <taxon>Nelumbo</taxon>
    </lineage>
</organism>
<comment type="similarity">
    <text evidence="1 3">Belongs to the EXO70 family.</text>
</comment>
<keyword evidence="3" id="KW-0653">Protein transport</keyword>
<dbReference type="Gene3D" id="1.20.1280.170">
    <property type="entry name" value="Exocyst complex component Exo70"/>
    <property type="match status" value="1"/>
</dbReference>
<dbReference type="Pfam" id="PF03081">
    <property type="entry name" value="Exo70_C"/>
    <property type="match status" value="1"/>
</dbReference>
<dbReference type="Proteomes" id="UP000607653">
    <property type="component" value="Unassembled WGS sequence"/>
</dbReference>
<sequence length="129" mass="14525">MGWSPSLPSALAGALSLRVTDPHVDVFSTSQSIRESCFSEICREGAIHLFGFVESVAKSKRYSKKMFRFLDLYDAISNFWPVTKSKRSQVKASSLTSAFNKQTQQIKKSLKQINTRPGVAEESRRYVTL</sequence>
<dbReference type="GO" id="GO:0015031">
    <property type="term" value="P:protein transport"/>
    <property type="evidence" value="ECO:0007669"/>
    <property type="project" value="UniProtKB-KW"/>
</dbReference>
<comment type="function">
    <text evidence="3">Component of the exocyst complex.</text>
</comment>
<evidence type="ECO:0000256" key="3">
    <source>
        <dbReference type="RuleBase" id="RU365026"/>
    </source>
</evidence>
<comment type="caution">
    <text evidence="5">The sequence shown here is derived from an EMBL/GenBank/DDBJ whole genome shotgun (WGS) entry which is preliminary data.</text>
</comment>
<evidence type="ECO:0000256" key="2">
    <source>
        <dbReference type="ARBA" id="ARBA00022448"/>
    </source>
</evidence>
<evidence type="ECO:0000256" key="1">
    <source>
        <dbReference type="ARBA" id="ARBA00006756"/>
    </source>
</evidence>
<dbReference type="PANTHER" id="PTHR12542:SF17">
    <property type="entry name" value="EXOCYST SUBUNIT EXO70 FAMILY PROTEIN"/>
    <property type="match status" value="1"/>
</dbReference>
<dbReference type="InterPro" id="IPR046364">
    <property type="entry name" value="Exo70_C"/>
</dbReference>
<protein>
    <recommendedName>
        <fullName evidence="3">Exocyst subunit Exo70 family protein</fullName>
    </recommendedName>
</protein>
<feature type="domain" description="Exocyst complex subunit Exo70 C-terminal" evidence="4">
    <location>
        <begin position="25"/>
        <end position="112"/>
    </location>
</feature>
<dbReference type="GO" id="GO:0000145">
    <property type="term" value="C:exocyst"/>
    <property type="evidence" value="ECO:0007669"/>
    <property type="project" value="InterPro"/>
</dbReference>
<keyword evidence="3" id="KW-0268">Exocytosis</keyword>
<keyword evidence="6" id="KW-1185">Reference proteome</keyword>
<evidence type="ECO:0000313" key="6">
    <source>
        <dbReference type="Proteomes" id="UP000607653"/>
    </source>
</evidence>
<name>A0A822YU93_NELNU</name>